<keyword evidence="4 8" id="KW-0812">Transmembrane</keyword>
<feature type="domain" description="Glycine transporter" evidence="9">
    <location>
        <begin position="107"/>
        <end position="177"/>
    </location>
</feature>
<organism evidence="10 11">
    <name type="scientific">Corynebacterium hiratae</name>
    <dbReference type="NCBI Taxonomy" id="3139423"/>
    <lineage>
        <taxon>Bacteria</taxon>
        <taxon>Bacillati</taxon>
        <taxon>Actinomycetota</taxon>
        <taxon>Actinomycetes</taxon>
        <taxon>Mycobacteriales</taxon>
        <taxon>Corynebacteriaceae</taxon>
        <taxon>Corynebacterium</taxon>
    </lineage>
</organism>
<feature type="transmembrane region" description="Helical" evidence="8">
    <location>
        <begin position="122"/>
        <end position="146"/>
    </location>
</feature>
<keyword evidence="3" id="KW-1003">Cell membrane</keyword>
<keyword evidence="6 8" id="KW-0472">Membrane</keyword>
<keyword evidence="5 8" id="KW-1133">Transmembrane helix</keyword>
<evidence type="ECO:0000313" key="11">
    <source>
        <dbReference type="Proteomes" id="UP000320443"/>
    </source>
</evidence>
<comment type="caution">
    <text evidence="10">The sequence shown here is derived from an EMBL/GenBank/DDBJ whole genome shotgun (WGS) entry which is preliminary data.</text>
</comment>
<evidence type="ECO:0000256" key="2">
    <source>
        <dbReference type="ARBA" id="ARBA00008193"/>
    </source>
</evidence>
<dbReference type="Pfam" id="PF03458">
    <property type="entry name" value="Gly_transporter"/>
    <property type="match status" value="2"/>
</dbReference>
<keyword evidence="11" id="KW-1185">Reference proteome</keyword>
<dbReference type="PANTHER" id="PTHR30506:SF3">
    <property type="entry name" value="UPF0126 INNER MEMBRANE PROTEIN YADS-RELATED"/>
    <property type="match status" value="1"/>
</dbReference>
<evidence type="ECO:0000256" key="5">
    <source>
        <dbReference type="ARBA" id="ARBA00022989"/>
    </source>
</evidence>
<evidence type="ECO:0000256" key="1">
    <source>
        <dbReference type="ARBA" id="ARBA00004651"/>
    </source>
</evidence>
<name>A0A553FSN4_9CORY</name>
<feature type="transmembrane region" description="Helical" evidence="8">
    <location>
        <begin position="158"/>
        <end position="178"/>
    </location>
</feature>
<comment type="similarity">
    <text evidence="2">Belongs to the UPF0126 family.</text>
</comment>
<evidence type="ECO:0000256" key="4">
    <source>
        <dbReference type="ARBA" id="ARBA00022692"/>
    </source>
</evidence>
<dbReference type="EMBL" id="VKDK01000018">
    <property type="protein sequence ID" value="TRX60256.1"/>
    <property type="molecule type" value="Genomic_DNA"/>
</dbReference>
<dbReference type="Proteomes" id="UP000320443">
    <property type="component" value="Unassembled WGS sequence"/>
</dbReference>
<accession>A0A553FSN4</accession>
<comment type="subcellular location">
    <subcellularLocation>
        <location evidence="1">Cell membrane</location>
        <topology evidence="1">Multi-pass membrane protein</topology>
    </subcellularLocation>
</comment>
<feature type="transmembrane region" description="Helical" evidence="8">
    <location>
        <begin position="43"/>
        <end position="65"/>
    </location>
</feature>
<evidence type="ECO:0000256" key="8">
    <source>
        <dbReference type="SAM" id="Phobius"/>
    </source>
</evidence>
<protein>
    <submittedName>
        <fullName evidence="10">Trimeric intracellular cation channel family protein</fullName>
    </submittedName>
</protein>
<feature type="transmembrane region" description="Helical" evidence="8">
    <location>
        <begin position="77"/>
        <end position="94"/>
    </location>
</feature>
<evidence type="ECO:0000259" key="9">
    <source>
        <dbReference type="Pfam" id="PF03458"/>
    </source>
</evidence>
<dbReference type="AlphaFoldDB" id="A0A553FSN4"/>
<feature type="region of interest" description="Disordered" evidence="7">
    <location>
        <begin position="313"/>
        <end position="333"/>
    </location>
</feature>
<evidence type="ECO:0000256" key="3">
    <source>
        <dbReference type="ARBA" id="ARBA00022475"/>
    </source>
</evidence>
<evidence type="ECO:0000256" key="6">
    <source>
        <dbReference type="ARBA" id="ARBA00023136"/>
    </source>
</evidence>
<evidence type="ECO:0000256" key="7">
    <source>
        <dbReference type="SAM" id="MobiDB-lite"/>
    </source>
</evidence>
<gene>
    <name evidence="10" type="ORF">FNY97_09855</name>
</gene>
<dbReference type="GO" id="GO:0005886">
    <property type="term" value="C:plasma membrane"/>
    <property type="evidence" value="ECO:0007669"/>
    <property type="project" value="UniProtKB-SubCell"/>
</dbReference>
<dbReference type="PANTHER" id="PTHR30506">
    <property type="entry name" value="INNER MEMBRANE PROTEIN"/>
    <property type="match status" value="1"/>
</dbReference>
<dbReference type="InterPro" id="IPR005115">
    <property type="entry name" value="Gly_transporter"/>
</dbReference>
<evidence type="ECO:0000313" key="10">
    <source>
        <dbReference type="EMBL" id="TRX60256.1"/>
    </source>
</evidence>
<reference evidence="10 11" key="1">
    <citation type="submission" date="2019-07" db="EMBL/GenBank/DDBJ databases">
        <title>Draft genome of C. aurimucosum strain 2274.</title>
        <authorList>
            <person name="Pacheco L.G.C."/>
            <person name="Aguiar E.R.G.R."/>
            <person name="Santos C.S."/>
            <person name="Rocha D.J.P.G."/>
            <person name="Sant'Anna L.O."/>
            <person name="Mattos-Guaraldi A.L."/>
            <person name="Santos L.S."/>
        </authorList>
    </citation>
    <scope>NUCLEOTIDE SEQUENCE [LARGE SCALE GENOMIC DNA]</scope>
    <source>
        <strain evidence="10 11">2274</strain>
    </source>
</reference>
<feature type="domain" description="Glycine transporter" evidence="9">
    <location>
        <begin position="18"/>
        <end position="92"/>
    </location>
</feature>
<sequence length="360" mass="39629">MTTMSVVEMDPLIESLYYWSDIIGVLLMGIIGGTMARQRGYDIVGFFFIAMFSSLGGGMIRDVLINRGTVAAMSQPEYLYLAFTGAIIARFVYFKGKTWDYVQSHGDAVVSALWASTGALKAIAYGLPLIPCIMMGVFTATGGSMIRDIAMGREPAVFGDNTPTVIPAVACALVVLGADSAGYLAWGVILGPVVSFVLTMLGIWAGWRVPARQEWAPVNDTAAYVMVMARKAESKGRAVGRRLEPTKLRSWRHNQMEKALQRRIEREVRAGKRRAEAAIDASEFLDSFNEEVAEMSEMMEPAVAEAESSAFGVDLSGDSYEEQSAEGPTPRELLDRILADDQLTDELVERLMRRYEKRDD</sequence>
<feature type="transmembrane region" description="Helical" evidence="8">
    <location>
        <begin position="184"/>
        <end position="207"/>
    </location>
</feature>
<feature type="transmembrane region" description="Helical" evidence="8">
    <location>
        <begin position="16"/>
        <end position="37"/>
    </location>
</feature>
<proteinExistence type="inferred from homology"/>